<evidence type="ECO:0000313" key="2">
    <source>
        <dbReference type="Proteomes" id="UP000037109"/>
    </source>
</evidence>
<dbReference type="STRING" id="1459.AF332_11780"/>
<dbReference type="Proteomes" id="UP000037109">
    <property type="component" value="Unassembled WGS sequence"/>
</dbReference>
<comment type="caution">
    <text evidence="1">The sequence shown here is derived from an EMBL/GenBank/DDBJ whole genome shotgun (WGS) entry which is preliminary data.</text>
</comment>
<dbReference type="PATRIC" id="fig|1459.3.peg.2537"/>
<dbReference type="RefSeq" id="WP_053434792.1">
    <property type="nucleotide sequence ID" value="NZ_LGUF01000007.1"/>
</dbReference>
<gene>
    <name evidence="1" type="ORF">AF332_11780</name>
</gene>
<accession>A0A0M0GC89</accession>
<dbReference type="EMBL" id="LGUF01000007">
    <property type="protein sequence ID" value="KON87439.1"/>
    <property type="molecule type" value="Genomic_DNA"/>
</dbReference>
<keyword evidence="2" id="KW-1185">Reference proteome</keyword>
<sequence length="85" mass="9985">MSNKLEDVKEYLLNGESFSKDDIINDMLIETFRQMYGKVEHDTPLSADEISLHWGDQYITDLEGFLSHFYRFLMIKVGNTIDSFK</sequence>
<organism evidence="1 2">
    <name type="scientific">Sporosarcina globispora</name>
    <name type="common">Bacillus globisporus</name>
    <dbReference type="NCBI Taxonomy" id="1459"/>
    <lineage>
        <taxon>Bacteria</taxon>
        <taxon>Bacillati</taxon>
        <taxon>Bacillota</taxon>
        <taxon>Bacilli</taxon>
        <taxon>Bacillales</taxon>
        <taxon>Caryophanaceae</taxon>
        <taxon>Sporosarcina</taxon>
    </lineage>
</organism>
<reference evidence="2" key="1">
    <citation type="submission" date="2015-07" db="EMBL/GenBank/DDBJ databases">
        <title>Fjat-10036 dsm4.</title>
        <authorList>
            <person name="Liu B."/>
            <person name="Wang J."/>
            <person name="Zhu Y."/>
            <person name="Liu G."/>
            <person name="Chen Q."/>
            <person name="Chen Z."/>
            <person name="Lan J."/>
            <person name="Che J."/>
            <person name="Ge C."/>
            <person name="Shi H."/>
            <person name="Pan Z."/>
            <person name="Liu X."/>
        </authorList>
    </citation>
    <scope>NUCLEOTIDE SEQUENCE [LARGE SCALE GENOMIC DNA]</scope>
    <source>
        <strain evidence="2">DSM 4</strain>
    </source>
</reference>
<proteinExistence type="predicted"/>
<evidence type="ECO:0000313" key="1">
    <source>
        <dbReference type="EMBL" id="KON87439.1"/>
    </source>
</evidence>
<dbReference type="AlphaFoldDB" id="A0A0M0GC89"/>
<protein>
    <submittedName>
        <fullName evidence="1">Uncharacterized protein</fullName>
    </submittedName>
</protein>
<name>A0A0M0GC89_SPOGL</name>